<proteinExistence type="predicted"/>
<protein>
    <recommendedName>
        <fullName evidence="3">UbiC transcription regulator-associated domain-containing protein</fullName>
    </recommendedName>
</protein>
<name>A0ABN4NS16_9PROT</name>
<reference evidence="1 2" key="1">
    <citation type="submission" date="2015-03" db="EMBL/GenBank/DDBJ databases">
        <title>Genome study of Acetobacter sp. SLV-7.</title>
        <authorList>
            <person name="Cho G.Y."/>
            <person name="Jeon C.O."/>
        </authorList>
    </citation>
    <scope>NUCLEOTIDE SEQUENCE [LARGE SCALE GENOMIC DNA]</scope>
    <source>
        <strain evidence="1 2">SLV-7</strain>
    </source>
</reference>
<evidence type="ECO:0008006" key="3">
    <source>
        <dbReference type="Google" id="ProtNLM"/>
    </source>
</evidence>
<keyword evidence="2" id="KW-1185">Reference proteome</keyword>
<dbReference type="Proteomes" id="UP000076595">
    <property type="component" value="Chromosome"/>
</dbReference>
<evidence type="ECO:0000313" key="1">
    <source>
        <dbReference type="EMBL" id="ANA14484.1"/>
    </source>
</evidence>
<gene>
    <name evidence="1" type="ORF">WG31_11205</name>
</gene>
<organism evidence="1 2">
    <name type="scientific">Acetobacter oryzifermentans</name>
    <dbReference type="NCBI Taxonomy" id="1633874"/>
    <lineage>
        <taxon>Bacteria</taxon>
        <taxon>Pseudomonadati</taxon>
        <taxon>Pseudomonadota</taxon>
        <taxon>Alphaproteobacteria</taxon>
        <taxon>Acetobacterales</taxon>
        <taxon>Acetobacteraceae</taxon>
        <taxon>Acetobacter</taxon>
    </lineage>
</organism>
<accession>A0ABN4NS16</accession>
<sequence>MLMRPDYRAVDHHVFIVVICRQMAKYPLDYTAFAPAAQTPVDIFPVPETRWKITPGDACAIAIQHGFHEETIVRSRAANITFTTGKKVFYAEWSEDF</sequence>
<dbReference type="EMBL" id="CP011120">
    <property type="protein sequence ID" value="ANA14484.1"/>
    <property type="molecule type" value="Genomic_DNA"/>
</dbReference>
<evidence type="ECO:0000313" key="2">
    <source>
        <dbReference type="Proteomes" id="UP000076595"/>
    </source>
</evidence>